<feature type="binding site" evidence="11">
    <location>
        <position position="176"/>
    </location>
    <ligand>
        <name>Zn(2+)</name>
        <dbReference type="ChEBI" id="CHEBI:29105"/>
    </ligand>
</feature>
<keyword evidence="6" id="KW-0805">Transcription regulation</keyword>
<gene>
    <name evidence="15" type="ORF">V9T40_008887</name>
</gene>
<feature type="compositionally biased region" description="Basic and acidic residues" evidence="13">
    <location>
        <begin position="1"/>
        <end position="24"/>
    </location>
</feature>
<evidence type="ECO:0000256" key="9">
    <source>
        <dbReference type="ARBA" id="ARBA00023163"/>
    </source>
</evidence>
<comment type="caution">
    <text evidence="15">The sequence shown here is derived from an EMBL/GenBank/DDBJ whole genome shotgun (WGS) entry which is preliminary data.</text>
</comment>
<feature type="region of interest" description="Disordered" evidence="13">
    <location>
        <begin position="1"/>
        <end position="42"/>
    </location>
</feature>
<organism evidence="15 16">
    <name type="scientific">Parthenolecanium corni</name>
    <dbReference type="NCBI Taxonomy" id="536013"/>
    <lineage>
        <taxon>Eukaryota</taxon>
        <taxon>Metazoa</taxon>
        <taxon>Ecdysozoa</taxon>
        <taxon>Arthropoda</taxon>
        <taxon>Hexapoda</taxon>
        <taxon>Insecta</taxon>
        <taxon>Pterygota</taxon>
        <taxon>Neoptera</taxon>
        <taxon>Paraneoptera</taxon>
        <taxon>Hemiptera</taxon>
        <taxon>Sternorrhyncha</taxon>
        <taxon>Coccoidea</taxon>
        <taxon>Coccidae</taxon>
        <taxon>Parthenolecanium</taxon>
    </lineage>
</organism>
<accession>A0AAN9Y711</accession>
<evidence type="ECO:0000256" key="13">
    <source>
        <dbReference type="SAM" id="MobiDB-lite"/>
    </source>
</evidence>
<dbReference type="InterPro" id="IPR011615">
    <property type="entry name" value="p53_DNA-bd"/>
</dbReference>
<dbReference type="AlphaFoldDB" id="A0AAN9Y711"/>
<feature type="binding site" evidence="11">
    <location>
        <position position="173"/>
    </location>
    <ligand>
        <name>Zn(2+)</name>
        <dbReference type="ChEBI" id="CHEBI:29105"/>
    </ligand>
</feature>
<evidence type="ECO:0000256" key="5">
    <source>
        <dbReference type="ARBA" id="ARBA00022833"/>
    </source>
</evidence>
<reference evidence="15 16" key="1">
    <citation type="submission" date="2024-03" db="EMBL/GenBank/DDBJ databases">
        <title>Adaptation during the transition from Ophiocordyceps entomopathogen to insect associate is accompanied by gene loss and intensified selection.</title>
        <authorList>
            <person name="Ward C.M."/>
            <person name="Onetto C.A."/>
            <person name="Borneman A.R."/>
        </authorList>
    </citation>
    <scope>NUCLEOTIDE SEQUENCE [LARGE SCALE GENOMIC DNA]</scope>
    <source>
        <strain evidence="15">AWRI1</strain>
        <tissue evidence="15">Single Adult Female</tissue>
    </source>
</reference>
<dbReference type="EMBL" id="JBBCAQ010000010">
    <property type="protein sequence ID" value="KAK7601446.1"/>
    <property type="molecule type" value="Genomic_DNA"/>
</dbReference>
<dbReference type="Gene3D" id="2.60.40.720">
    <property type="match status" value="1"/>
</dbReference>
<keyword evidence="3" id="KW-0053">Apoptosis</keyword>
<dbReference type="GO" id="GO:0000981">
    <property type="term" value="F:DNA-binding transcription factor activity, RNA polymerase II-specific"/>
    <property type="evidence" value="ECO:0007669"/>
    <property type="project" value="TreeGrafter"/>
</dbReference>
<keyword evidence="4 11" id="KW-0479">Metal-binding</keyword>
<dbReference type="GO" id="GO:0000978">
    <property type="term" value="F:RNA polymerase II cis-regulatory region sequence-specific DNA binding"/>
    <property type="evidence" value="ECO:0007669"/>
    <property type="project" value="TreeGrafter"/>
</dbReference>
<feature type="site" description="Interaction with DNA" evidence="12">
    <location>
        <position position="111"/>
    </location>
</feature>
<evidence type="ECO:0000256" key="3">
    <source>
        <dbReference type="ARBA" id="ARBA00022703"/>
    </source>
</evidence>
<dbReference type="InterPro" id="IPR008967">
    <property type="entry name" value="p53-like_TF_DNA-bd_sf"/>
</dbReference>
<keyword evidence="10" id="KW-0539">Nucleus</keyword>
<keyword evidence="5 11" id="KW-0862">Zinc</keyword>
<evidence type="ECO:0000256" key="1">
    <source>
        <dbReference type="ARBA" id="ARBA00004123"/>
    </source>
</evidence>
<comment type="similarity">
    <text evidence="2">Belongs to the p53 family.</text>
</comment>
<comment type="subcellular location">
    <subcellularLocation>
        <location evidence="1">Nucleus</location>
    </subcellularLocation>
</comment>
<dbReference type="PANTHER" id="PTHR11447:SF16">
    <property type="entry name" value="P53 PROTEIN LONG FORM VARIANT 1"/>
    <property type="match status" value="1"/>
</dbReference>
<feature type="binding site" evidence="11">
    <location>
        <position position="243"/>
    </location>
    <ligand>
        <name>Zn(2+)</name>
        <dbReference type="ChEBI" id="CHEBI:29105"/>
    </ligand>
</feature>
<evidence type="ECO:0000256" key="7">
    <source>
        <dbReference type="ARBA" id="ARBA00023125"/>
    </source>
</evidence>
<dbReference type="PANTHER" id="PTHR11447">
    <property type="entry name" value="CELLULAR TUMOR ANTIGEN P53"/>
    <property type="match status" value="1"/>
</dbReference>
<dbReference type="Proteomes" id="UP001367676">
    <property type="component" value="Unassembled WGS sequence"/>
</dbReference>
<dbReference type="PRINTS" id="PR00386">
    <property type="entry name" value="P53SUPPRESSR"/>
</dbReference>
<evidence type="ECO:0000256" key="2">
    <source>
        <dbReference type="ARBA" id="ARBA00006167"/>
    </source>
</evidence>
<keyword evidence="7" id="KW-0238">DNA-binding</keyword>
<proteinExistence type="inferred from homology"/>
<comment type="cofactor">
    <cofactor evidence="11">
        <name>Zn(2+)</name>
        <dbReference type="ChEBI" id="CHEBI:29105"/>
    </cofactor>
    <text evidence="11">Binds 1 zinc ion per subunit.</text>
</comment>
<evidence type="ECO:0000256" key="6">
    <source>
        <dbReference type="ARBA" id="ARBA00023015"/>
    </source>
</evidence>
<protein>
    <recommendedName>
        <fullName evidence="14">p53 DNA-binding domain-containing protein</fullName>
    </recommendedName>
</protein>
<evidence type="ECO:0000313" key="16">
    <source>
        <dbReference type="Proteomes" id="UP001367676"/>
    </source>
</evidence>
<dbReference type="GO" id="GO:0046872">
    <property type="term" value="F:metal ion binding"/>
    <property type="evidence" value="ECO:0007669"/>
    <property type="project" value="UniProtKB-KW"/>
</dbReference>
<evidence type="ECO:0000259" key="14">
    <source>
        <dbReference type="Pfam" id="PF00870"/>
    </source>
</evidence>
<evidence type="ECO:0000256" key="8">
    <source>
        <dbReference type="ARBA" id="ARBA00023159"/>
    </source>
</evidence>
<dbReference type="InterPro" id="IPR012346">
    <property type="entry name" value="p53/RUNT-type_TF_DNA-bd_sf"/>
</dbReference>
<keyword evidence="9" id="KW-0804">Transcription</keyword>
<evidence type="ECO:0000256" key="11">
    <source>
        <dbReference type="PIRSR" id="PIRSR602117-1"/>
    </source>
</evidence>
<dbReference type="InterPro" id="IPR002117">
    <property type="entry name" value="p53_tumour_suppressor"/>
</dbReference>
<evidence type="ECO:0000256" key="10">
    <source>
        <dbReference type="ARBA" id="ARBA00023242"/>
    </source>
</evidence>
<evidence type="ECO:0000256" key="12">
    <source>
        <dbReference type="PIRSR" id="PIRSR602117-2"/>
    </source>
</evidence>
<dbReference type="GO" id="GO:0005634">
    <property type="term" value="C:nucleus"/>
    <property type="evidence" value="ECO:0007669"/>
    <property type="project" value="UniProtKB-SubCell"/>
</dbReference>
<evidence type="ECO:0000256" key="4">
    <source>
        <dbReference type="ARBA" id="ARBA00022723"/>
    </source>
</evidence>
<feature type="binding site" evidence="11">
    <location>
        <position position="239"/>
    </location>
    <ligand>
        <name>Zn(2+)</name>
        <dbReference type="ChEBI" id="CHEBI:29105"/>
    </ligand>
</feature>
<keyword evidence="16" id="KW-1185">Reference proteome</keyword>
<feature type="domain" description="p53 DNA-binding" evidence="14">
    <location>
        <begin position="91"/>
        <end position="287"/>
    </location>
</feature>
<sequence>MPKQSEHKSKSGKPKNCEFDDSKSESGQSKTENRPSRSSVIRMPVMKSDCELVANQKEESSYPDTEMGYLDSVVYEDGDRYDDPTGILPGTEDYAGPLNFQLFLNTEEKAKRSWLYSTTLKKLYIDINKVVCVQFKLKQPAAGNINSSKENLMLRALPVYSAPEFLQEPVCRCPVHVMTDRSNGERNGCSPWLYHVLRAEHHEAQYHMNRKSQRNSVVVPVHSPALGSEFVTIMYKFSCKTSCAFGLNRRPIHVIFTLETANGDIIGRRKLLVKVCSCPKRDLHRDEIVAKSDSDTNGRKRRIKEVDNSASFSSMEIYSPPSKEIKMESIDEEETVEDDSLVYAVPSFNIVGKSLYISTLELLHSHFIGVSVRNDSLLDMHPIISHFGELLDKVKERKRNMDTTAVLSFALPNTTTSSSNNINLSEDVTNEAMSTEVISD</sequence>
<dbReference type="CDD" id="cd08367">
    <property type="entry name" value="P53"/>
    <property type="match status" value="1"/>
</dbReference>
<dbReference type="SUPFAM" id="SSF49417">
    <property type="entry name" value="p53-like transcription factors"/>
    <property type="match status" value="1"/>
</dbReference>
<dbReference type="Pfam" id="PF00870">
    <property type="entry name" value="P53"/>
    <property type="match status" value="1"/>
</dbReference>
<evidence type="ECO:0000313" key="15">
    <source>
        <dbReference type="EMBL" id="KAK7601446.1"/>
    </source>
</evidence>
<name>A0AAN9Y711_9HEMI</name>
<keyword evidence="8" id="KW-0010">Activator</keyword>
<dbReference type="GO" id="GO:0006915">
    <property type="term" value="P:apoptotic process"/>
    <property type="evidence" value="ECO:0007669"/>
    <property type="project" value="UniProtKB-KW"/>
</dbReference>